<keyword evidence="2" id="KW-0812">Transmembrane</keyword>
<dbReference type="PANTHER" id="PTHR21180:SF32">
    <property type="entry name" value="ENDONUCLEASE_EXONUCLEASE_PHOSPHATASE FAMILY DOMAIN-CONTAINING PROTEIN 1"/>
    <property type="match status" value="1"/>
</dbReference>
<name>A0A2V3DRD2_9MICC</name>
<dbReference type="OrthoDB" id="9758724at2"/>
<accession>A0A2V3DRD2</accession>
<feature type="region of interest" description="Disordered" evidence="1">
    <location>
        <begin position="93"/>
        <end position="146"/>
    </location>
</feature>
<dbReference type="SUPFAM" id="SSF47781">
    <property type="entry name" value="RuvA domain 2-like"/>
    <property type="match status" value="1"/>
</dbReference>
<keyword evidence="5" id="KW-1185">Reference proteome</keyword>
<comment type="caution">
    <text evidence="4">The sequence shown here is derived from an EMBL/GenBank/DDBJ whole genome shotgun (WGS) entry which is preliminary data.</text>
</comment>
<sequence length="304" mass="30148">MKEHSTTFHREQVRQAHRGAAWTGDEAPNGPSVGARWQKPRWIVSVRSLVVVLAMVAAVLGVLWIESASVQNASAQLAAETAGKVAVPPLAAEAGTVPSGPGSPGPPGQASRPASTASAVKSIPDGSAGAASNGTRDPGSSVPGSVEPGTLVVHVAGAVKHPGVFLLRPGSRVFEAVDAAGGALPAAELSALNLAAPLADGLQVFVPTKEQAARMLTAPGAVLQPGPPQGVEGSSGGGAAGLLNLNTATAGELDTLPGVGPVLAERIVAWRTEHGPFATVDGLDAVAGIGAKLLAGLRDLVSVS</sequence>
<organism evidence="4 5">
    <name type="scientific">Arthrobacter psychrochitiniphilus</name>
    <dbReference type="NCBI Taxonomy" id="291045"/>
    <lineage>
        <taxon>Bacteria</taxon>
        <taxon>Bacillati</taxon>
        <taxon>Actinomycetota</taxon>
        <taxon>Actinomycetes</taxon>
        <taxon>Micrococcales</taxon>
        <taxon>Micrococcaceae</taxon>
        <taxon>Arthrobacter</taxon>
    </lineage>
</organism>
<dbReference type="Pfam" id="PF10531">
    <property type="entry name" value="SLBB"/>
    <property type="match status" value="1"/>
</dbReference>
<dbReference type="GO" id="GO:0015627">
    <property type="term" value="C:type II protein secretion system complex"/>
    <property type="evidence" value="ECO:0007669"/>
    <property type="project" value="TreeGrafter"/>
</dbReference>
<dbReference type="Gene3D" id="1.10.150.280">
    <property type="entry name" value="AF1531-like domain"/>
    <property type="match status" value="1"/>
</dbReference>
<protein>
    <submittedName>
        <fullName evidence="4">Competence protein ComEA</fullName>
    </submittedName>
</protein>
<keyword evidence="2" id="KW-0472">Membrane</keyword>
<dbReference type="AlphaFoldDB" id="A0A2V3DRD2"/>
<proteinExistence type="predicted"/>
<dbReference type="EMBL" id="QHLZ01000006">
    <property type="protein sequence ID" value="PXA65261.1"/>
    <property type="molecule type" value="Genomic_DNA"/>
</dbReference>
<dbReference type="Proteomes" id="UP000246303">
    <property type="component" value="Unassembled WGS sequence"/>
</dbReference>
<dbReference type="InterPro" id="IPR051675">
    <property type="entry name" value="Endo/Exo/Phosphatase_dom_1"/>
</dbReference>
<dbReference type="NCBIfam" id="TIGR00426">
    <property type="entry name" value="competence protein ComEA helix-hairpin-helix repeat region"/>
    <property type="match status" value="1"/>
</dbReference>
<feature type="region of interest" description="Disordered" evidence="1">
    <location>
        <begin position="1"/>
        <end position="35"/>
    </location>
</feature>
<reference evidence="4 5" key="1">
    <citation type="submission" date="2018-05" db="EMBL/GenBank/DDBJ databases">
        <title>Genetic diversity of glacier-inhabiting Cryobacterium bacteria in China and description of Cryobacterium mengkeensis sp. nov. and Arthrobacter glacialis sp. nov.</title>
        <authorList>
            <person name="Liu Q."/>
            <person name="Xin Y.-H."/>
        </authorList>
    </citation>
    <scope>NUCLEOTIDE SEQUENCE [LARGE SCALE GENOMIC DNA]</scope>
    <source>
        <strain evidence="4 5">GP3</strain>
    </source>
</reference>
<evidence type="ECO:0000313" key="4">
    <source>
        <dbReference type="EMBL" id="PXA65261.1"/>
    </source>
</evidence>
<feature type="transmembrane region" description="Helical" evidence="2">
    <location>
        <begin position="46"/>
        <end position="65"/>
    </location>
</feature>
<dbReference type="InterPro" id="IPR010994">
    <property type="entry name" value="RuvA_2-like"/>
</dbReference>
<dbReference type="Pfam" id="PF12836">
    <property type="entry name" value="HHH_3"/>
    <property type="match status" value="1"/>
</dbReference>
<feature type="domain" description="Soluble ligand binding" evidence="3">
    <location>
        <begin position="152"/>
        <end position="201"/>
    </location>
</feature>
<evidence type="ECO:0000256" key="2">
    <source>
        <dbReference type="SAM" id="Phobius"/>
    </source>
</evidence>
<dbReference type="InterPro" id="IPR004509">
    <property type="entry name" value="Competence_ComEA_HhH"/>
</dbReference>
<dbReference type="GO" id="GO:0015628">
    <property type="term" value="P:protein secretion by the type II secretion system"/>
    <property type="evidence" value="ECO:0007669"/>
    <property type="project" value="TreeGrafter"/>
</dbReference>
<dbReference type="PANTHER" id="PTHR21180">
    <property type="entry name" value="ENDONUCLEASE/EXONUCLEASE/PHOSPHATASE FAMILY DOMAIN-CONTAINING PROTEIN 1"/>
    <property type="match status" value="1"/>
</dbReference>
<evidence type="ECO:0000256" key="1">
    <source>
        <dbReference type="SAM" id="MobiDB-lite"/>
    </source>
</evidence>
<dbReference type="InterPro" id="IPR019554">
    <property type="entry name" value="Soluble_ligand-bd"/>
</dbReference>
<keyword evidence="2" id="KW-1133">Transmembrane helix</keyword>
<gene>
    <name evidence="4" type="ORF">CVS29_11385</name>
</gene>
<dbReference type="RefSeq" id="WP_110106436.1">
    <property type="nucleotide sequence ID" value="NZ_JACBZZ010000001.1"/>
</dbReference>
<dbReference type="Gene3D" id="3.10.560.10">
    <property type="entry name" value="Outer membrane lipoprotein wza domain like"/>
    <property type="match status" value="1"/>
</dbReference>
<evidence type="ECO:0000259" key="3">
    <source>
        <dbReference type="Pfam" id="PF10531"/>
    </source>
</evidence>
<evidence type="ECO:0000313" key="5">
    <source>
        <dbReference type="Proteomes" id="UP000246303"/>
    </source>
</evidence>
<feature type="compositionally biased region" description="Basic and acidic residues" evidence="1">
    <location>
        <begin position="1"/>
        <end position="14"/>
    </location>
</feature>